<dbReference type="Gene3D" id="3.40.430.10">
    <property type="entry name" value="Dihydrofolate Reductase, subunit A"/>
    <property type="match status" value="1"/>
</dbReference>
<feature type="domain" description="Bacterial bifunctional deaminase-reductase C-terminal" evidence="4">
    <location>
        <begin position="33"/>
        <end position="212"/>
    </location>
</feature>
<name>A0A2P2C6F4_9ZZZZ</name>
<sequence length="235" mass="24950">MTPPPDGQRLELQHLADLSDDELAAAYTPEREPWLRVNFVSTVDGAATGSDGLSGTINNAADKRVFDALRRRAHCLVVGAGTLRAEEYDVPRVPLVVVSRSADLPPTLRDAPRGRILMATVASSDGLAAAREALGEDNVLVLGEDEIDLVALKDELARRGWTEQLCEGGPSLFADLLAAGVVDELCWTVVPRLTGGDAVRIATGAEVDVALRPALLLEQDGTLLARWLVEAQGAG</sequence>
<evidence type="ECO:0000313" key="5">
    <source>
        <dbReference type="EMBL" id="CUR57594.1"/>
    </source>
</evidence>
<dbReference type="InterPro" id="IPR024072">
    <property type="entry name" value="DHFR-like_dom_sf"/>
</dbReference>
<reference evidence="5" key="1">
    <citation type="submission" date="2015-08" db="EMBL/GenBank/DDBJ databases">
        <authorList>
            <person name="Babu N.S."/>
            <person name="Beckwith C.J."/>
            <person name="Beseler K.G."/>
            <person name="Brison A."/>
            <person name="Carone J.V."/>
            <person name="Caskin T.P."/>
            <person name="Diamond M."/>
            <person name="Durham M.E."/>
            <person name="Foxe J.M."/>
            <person name="Go M."/>
            <person name="Henderson B.A."/>
            <person name="Jones I.B."/>
            <person name="McGettigan J.A."/>
            <person name="Micheletti S.J."/>
            <person name="Nasrallah M.E."/>
            <person name="Ortiz D."/>
            <person name="Piller C.R."/>
            <person name="Privatt S.R."/>
            <person name="Schneider S.L."/>
            <person name="Sharp S."/>
            <person name="Smith T.C."/>
            <person name="Stanton J.D."/>
            <person name="Ullery H.E."/>
            <person name="Wilson R.J."/>
            <person name="Serrano M.G."/>
            <person name="Buck G."/>
            <person name="Lee V."/>
            <person name="Wang Y."/>
            <person name="Carvalho R."/>
            <person name="Voegtly L."/>
            <person name="Shi R."/>
            <person name="Duckworth R."/>
            <person name="Johnson A."/>
            <person name="Loviza R."/>
            <person name="Walstead R."/>
            <person name="Shah Z."/>
            <person name="Kiflezghi M."/>
            <person name="Wade K."/>
            <person name="Ball S.L."/>
            <person name="Bradley K.W."/>
            <person name="Asai D.J."/>
            <person name="Bowman C.A."/>
            <person name="Russell D.A."/>
            <person name="Pope W.H."/>
            <person name="Jacobs-Sera D."/>
            <person name="Hendrix R.W."/>
            <person name="Hatfull G.F."/>
        </authorList>
    </citation>
    <scope>NUCLEOTIDE SEQUENCE</scope>
</reference>
<dbReference type="PANTHER" id="PTHR38011">
    <property type="entry name" value="DIHYDROFOLATE REDUCTASE FAMILY PROTEIN (AFU_ORTHOLOGUE AFUA_8G06820)"/>
    <property type="match status" value="1"/>
</dbReference>
<dbReference type="InterPro" id="IPR002734">
    <property type="entry name" value="RibDG_C"/>
</dbReference>
<dbReference type="PANTHER" id="PTHR38011:SF7">
    <property type="entry name" value="2,5-DIAMINO-6-RIBOSYLAMINO-4(3H)-PYRIMIDINONE 5'-PHOSPHATE REDUCTASE"/>
    <property type="match status" value="1"/>
</dbReference>
<dbReference type="EMBL" id="CZKB01000005">
    <property type="protein sequence ID" value="CUR57594.1"/>
    <property type="molecule type" value="Genomic_DNA"/>
</dbReference>
<accession>A0A2P2C6F4</accession>
<keyword evidence="2" id="KW-0521">NADP</keyword>
<dbReference type="Pfam" id="PF01872">
    <property type="entry name" value="RibD_C"/>
    <property type="match status" value="1"/>
</dbReference>
<comment type="pathway">
    <text evidence="1">Cofactor biosynthesis; riboflavin biosynthesis.</text>
</comment>
<gene>
    <name evidence="5" type="ORF">NOCA1130109</name>
</gene>
<evidence type="ECO:0000256" key="2">
    <source>
        <dbReference type="ARBA" id="ARBA00022857"/>
    </source>
</evidence>
<proteinExistence type="predicted"/>
<evidence type="ECO:0000256" key="3">
    <source>
        <dbReference type="ARBA" id="ARBA00023002"/>
    </source>
</evidence>
<dbReference type="InterPro" id="IPR050765">
    <property type="entry name" value="Riboflavin_Biosynth_HTPR"/>
</dbReference>
<dbReference type="GO" id="GO:0009231">
    <property type="term" value="P:riboflavin biosynthetic process"/>
    <property type="evidence" value="ECO:0007669"/>
    <property type="project" value="InterPro"/>
</dbReference>
<organism evidence="5">
    <name type="scientific">metagenome</name>
    <dbReference type="NCBI Taxonomy" id="256318"/>
    <lineage>
        <taxon>unclassified sequences</taxon>
        <taxon>metagenomes</taxon>
    </lineage>
</organism>
<keyword evidence="3" id="KW-0560">Oxidoreductase</keyword>
<dbReference type="SUPFAM" id="SSF53597">
    <property type="entry name" value="Dihydrofolate reductase-like"/>
    <property type="match status" value="1"/>
</dbReference>
<protein>
    <submittedName>
        <fullName evidence="5">Bifunctional deaminase-reductase domain protein</fullName>
    </submittedName>
</protein>
<evidence type="ECO:0000256" key="1">
    <source>
        <dbReference type="ARBA" id="ARBA00005104"/>
    </source>
</evidence>
<dbReference type="AlphaFoldDB" id="A0A2P2C6F4"/>
<dbReference type="GO" id="GO:0008703">
    <property type="term" value="F:5-amino-6-(5-phosphoribosylamino)uracil reductase activity"/>
    <property type="evidence" value="ECO:0007669"/>
    <property type="project" value="InterPro"/>
</dbReference>
<evidence type="ECO:0000259" key="4">
    <source>
        <dbReference type="Pfam" id="PF01872"/>
    </source>
</evidence>